<comment type="caution">
    <text evidence="2">The sequence shown here is derived from an EMBL/GenBank/DDBJ whole genome shotgun (WGS) entry which is preliminary data.</text>
</comment>
<feature type="compositionally biased region" description="Basic residues" evidence="1">
    <location>
        <begin position="7"/>
        <end position="19"/>
    </location>
</feature>
<feature type="region of interest" description="Disordered" evidence="1">
    <location>
        <begin position="1"/>
        <end position="28"/>
    </location>
</feature>
<evidence type="ECO:0000256" key="1">
    <source>
        <dbReference type="SAM" id="MobiDB-lite"/>
    </source>
</evidence>
<organism evidence="2 3">
    <name type="scientific">Wenjunlia tyrosinilytica</name>
    <dbReference type="NCBI Taxonomy" id="1544741"/>
    <lineage>
        <taxon>Bacteria</taxon>
        <taxon>Bacillati</taxon>
        <taxon>Actinomycetota</taxon>
        <taxon>Actinomycetes</taxon>
        <taxon>Kitasatosporales</taxon>
        <taxon>Streptomycetaceae</taxon>
        <taxon>Wenjunlia</taxon>
    </lineage>
</organism>
<name>A0A917ZRZ5_9ACTN</name>
<keyword evidence="3" id="KW-1185">Reference proteome</keyword>
<reference evidence="2" key="2">
    <citation type="submission" date="2020-09" db="EMBL/GenBank/DDBJ databases">
        <authorList>
            <person name="Sun Q."/>
            <person name="Zhou Y."/>
        </authorList>
    </citation>
    <scope>NUCLEOTIDE SEQUENCE</scope>
    <source>
        <strain evidence="2">CGMCC 4.7201</strain>
    </source>
</reference>
<dbReference type="EMBL" id="BMMS01000014">
    <property type="protein sequence ID" value="GGO90348.1"/>
    <property type="molecule type" value="Genomic_DNA"/>
</dbReference>
<proteinExistence type="predicted"/>
<accession>A0A917ZRZ5</accession>
<reference evidence="2" key="1">
    <citation type="journal article" date="2014" name="Int. J. Syst. Evol. Microbiol.">
        <title>Complete genome sequence of Corynebacterium casei LMG S-19264T (=DSM 44701T), isolated from a smear-ripened cheese.</title>
        <authorList>
            <consortium name="US DOE Joint Genome Institute (JGI-PGF)"/>
            <person name="Walter F."/>
            <person name="Albersmeier A."/>
            <person name="Kalinowski J."/>
            <person name="Ruckert C."/>
        </authorList>
    </citation>
    <scope>NUCLEOTIDE SEQUENCE</scope>
    <source>
        <strain evidence="2">CGMCC 4.7201</strain>
    </source>
</reference>
<sequence length="81" mass="8488">MWAARRGAQRRKRPGHRHSRPSEAQQGGSGLALALGALLDGVPESAVIGVGLLDRGTVTMVTVAAVFISFLKRREANAPAA</sequence>
<evidence type="ECO:0000313" key="3">
    <source>
        <dbReference type="Proteomes" id="UP000641932"/>
    </source>
</evidence>
<protein>
    <submittedName>
        <fullName evidence="2">Uncharacterized protein</fullName>
    </submittedName>
</protein>
<dbReference type="Proteomes" id="UP000641932">
    <property type="component" value="Unassembled WGS sequence"/>
</dbReference>
<gene>
    <name evidence="2" type="ORF">GCM10012280_35680</name>
</gene>
<evidence type="ECO:0000313" key="2">
    <source>
        <dbReference type="EMBL" id="GGO90348.1"/>
    </source>
</evidence>
<dbReference type="AlphaFoldDB" id="A0A917ZRZ5"/>